<comment type="pathway">
    <text evidence="1">Cofactor biosynthesis; (R)-pantothenate biosynthesis; (R)-pantoate from 3-methyl-2-oxobutanoate: step 2/2.</text>
</comment>
<name>A0ABQ6C2L5_9BURK</name>
<organism evidence="9 10">
    <name type="scientific">Hydrogenophaga electricum</name>
    <dbReference type="NCBI Taxonomy" id="1230953"/>
    <lineage>
        <taxon>Bacteria</taxon>
        <taxon>Pseudomonadati</taxon>
        <taxon>Pseudomonadota</taxon>
        <taxon>Betaproteobacteria</taxon>
        <taxon>Burkholderiales</taxon>
        <taxon>Comamonadaceae</taxon>
        <taxon>Hydrogenophaga</taxon>
    </lineage>
</organism>
<feature type="domain" description="Ketopantoate reductase N-terminal" evidence="7">
    <location>
        <begin position="5"/>
        <end position="174"/>
    </location>
</feature>
<evidence type="ECO:0000256" key="5">
    <source>
        <dbReference type="ARBA" id="ARBA00032024"/>
    </source>
</evidence>
<dbReference type="InterPro" id="IPR013752">
    <property type="entry name" value="KPA_reductase"/>
</dbReference>
<keyword evidence="10" id="KW-1185">Reference proteome</keyword>
<sequence>MTTLCIYGLGAVGGLLAARLARSGVVVNAVARGATLSAVRAHGLVLRETVQGQPVTSHHAIRVTDRPADLGVQDIVVVAVKTTGLADVAAAIAPLMGARTTVLSAMNGVPWWFFHGMAPALASLTLASVDRGGAISRAIPPERVIGCVTHLSATSPAAGVVQHVAGQRLIVGESGGGADSARSQHLIRLLRSGGFDVEPAESIQREIWFKLWGNMTVNPVSALTGATGDRILDDDFVRAFMSRCMSEAAAIGERIGLPIDADPEQRHAMTRQLGAFRTSMLQDAESGKPLELDALVAVVVEIAQQLQIATPEINTLLGLARLKARMSGLYPDAT</sequence>
<dbReference type="RefSeq" id="WP_284307683.1">
    <property type="nucleotide sequence ID" value="NZ_BSPB01000013.1"/>
</dbReference>
<dbReference type="Gene3D" id="3.40.50.720">
    <property type="entry name" value="NAD(P)-binding Rossmann-like Domain"/>
    <property type="match status" value="1"/>
</dbReference>
<evidence type="ECO:0000256" key="4">
    <source>
        <dbReference type="ARBA" id="ARBA00022655"/>
    </source>
</evidence>
<dbReference type="InterPro" id="IPR036291">
    <property type="entry name" value="NAD(P)-bd_dom_sf"/>
</dbReference>
<comment type="catalytic activity">
    <reaction evidence="6">
        <text>(R)-pantoate + NADP(+) = 2-dehydropantoate + NADPH + H(+)</text>
        <dbReference type="Rhea" id="RHEA:16233"/>
        <dbReference type="ChEBI" id="CHEBI:11561"/>
        <dbReference type="ChEBI" id="CHEBI:15378"/>
        <dbReference type="ChEBI" id="CHEBI:15980"/>
        <dbReference type="ChEBI" id="CHEBI:57783"/>
        <dbReference type="ChEBI" id="CHEBI:58349"/>
        <dbReference type="EC" id="1.1.1.169"/>
    </reaction>
</comment>
<dbReference type="SUPFAM" id="SSF51735">
    <property type="entry name" value="NAD(P)-binding Rossmann-fold domains"/>
    <property type="match status" value="1"/>
</dbReference>
<evidence type="ECO:0000313" key="9">
    <source>
        <dbReference type="EMBL" id="GLS14591.1"/>
    </source>
</evidence>
<evidence type="ECO:0000256" key="2">
    <source>
        <dbReference type="ARBA" id="ARBA00013014"/>
    </source>
</evidence>
<dbReference type="InterPro" id="IPR013328">
    <property type="entry name" value="6PGD_dom2"/>
</dbReference>
<dbReference type="Gene3D" id="1.10.1040.10">
    <property type="entry name" value="N-(1-d-carboxylethyl)-l-norvaline Dehydrogenase, domain 2"/>
    <property type="match status" value="1"/>
</dbReference>
<feature type="domain" description="Ketopantoate reductase C-terminal" evidence="8">
    <location>
        <begin position="203"/>
        <end position="323"/>
    </location>
</feature>
<evidence type="ECO:0000259" key="8">
    <source>
        <dbReference type="Pfam" id="PF08546"/>
    </source>
</evidence>
<dbReference type="NCBIfam" id="NF005089">
    <property type="entry name" value="PRK06522.1-4"/>
    <property type="match status" value="1"/>
</dbReference>
<dbReference type="Proteomes" id="UP001156903">
    <property type="component" value="Unassembled WGS sequence"/>
</dbReference>
<evidence type="ECO:0000259" key="7">
    <source>
        <dbReference type="Pfam" id="PF02558"/>
    </source>
</evidence>
<dbReference type="InterPro" id="IPR013332">
    <property type="entry name" value="KPR_N"/>
</dbReference>
<protein>
    <recommendedName>
        <fullName evidence="3">2-dehydropantoate 2-reductase</fullName>
        <ecNumber evidence="2">1.1.1.169</ecNumber>
    </recommendedName>
    <alternativeName>
        <fullName evidence="5">Ketopantoate reductase</fullName>
    </alternativeName>
</protein>
<dbReference type="EMBL" id="BSPB01000013">
    <property type="protein sequence ID" value="GLS14591.1"/>
    <property type="molecule type" value="Genomic_DNA"/>
</dbReference>
<dbReference type="Pfam" id="PF08546">
    <property type="entry name" value="ApbA_C"/>
    <property type="match status" value="1"/>
</dbReference>
<evidence type="ECO:0000313" key="10">
    <source>
        <dbReference type="Proteomes" id="UP001156903"/>
    </source>
</evidence>
<dbReference type="EC" id="1.1.1.169" evidence="2"/>
<evidence type="ECO:0000256" key="6">
    <source>
        <dbReference type="ARBA" id="ARBA00048793"/>
    </source>
</evidence>
<gene>
    <name evidence="9" type="primary">panE-2_1</name>
    <name evidence="9" type="ORF">GCM10007935_20220</name>
</gene>
<dbReference type="PANTHER" id="PTHR21708">
    <property type="entry name" value="PROBABLE 2-DEHYDROPANTOATE 2-REDUCTASE"/>
    <property type="match status" value="1"/>
</dbReference>
<dbReference type="InterPro" id="IPR051402">
    <property type="entry name" value="KPR-Related"/>
</dbReference>
<proteinExistence type="predicted"/>
<dbReference type="InterPro" id="IPR008927">
    <property type="entry name" value="6-PGluconate_DH-like_C_sf"/>
</dbReference>
<dbReference type="SUPFAM" id="SSF48179">
    <property type="entry name" value="6-phosphogluconate dehydrogenase C-terminal domain-like"/>
    <property type="match status" value="1"/>
</dbReference>
<evidence type="ECO:0000256" key="3">
    <source>
        <dbReference type="ARBA" id="ARBA00019465"/>
    </source>
</evidence>
<dbReference type="PANTHER" id="PTHR21708:SF45">
    <property type="entry name" value="2-DEHYDROPANTOATE 2-REDUCTASE"/>
    <property type="match status" value="1"/>
</dbReference>
<evidence type="ECO:0000256" key="1">
    <source>
        <dbReference type="ARBA" id="ARBA00004994"/>
    </source>
</evidence>
<accession>A0ABQ6C2L5</accession>
<dbReference type="Pfam" id="PF02558">
    <property type="entry name" value="ApbA"/>
    <property type="match status" value="1"/>
</dbReference>
<comment type="caution">
    <text evidence="9">The sequence shown here is derived from an EMBL/GenBank/DDBJ whole genome shotgun (WGS) entry which is preliminary data.</text>
</comment>
<reference evidence="10" key="1">
    <citation type="journal article" date="2019" name="Int. J. Syst. Evol. Microbiol.">
        <title>The Global Catalogue of Microorganisms (GCM) 10K type strain sequencing project: providing services to taxonomists for standard genome sequencing and annotation.</title>
        <authorList>
            <consortium name="The Broad Institute Genomics Platform"/>
            <consortium name="The Broad Institute Genome Sequencing Center for Infectious Disease"/>
            <person name="Wu L."/>
            <person name="Ma J."/>
        </authorList>
    </citation>
    <scope>NUCLEOTIDE SEQUENCE [LARGE SCALE GENOMIC DNA]</scope>
    <source>
        <strain evidence="10">NBRC 109341</strain>
    </source>
</reference>
<keyword evidence="4" id="KW-0566">Pantothenate biosynthesis</keyword>